<name>A0A6D2JPL1_9BRAS</name>
<keyword evidence="11" id="KW-1185">Reference proteome</keyword>
<gene>
    <name evidence="10" type="ORF">MERR_LOCUS29333</name>
</gene>
<evidence type="ECO:0000313" key="11">
    <source>
        <dbReference type="Proteomes" id="UP000467841"/>
    </source>
</evidence>
<keyword evidence="4 8" id="KW-0378">Hydrolase</keyword>
<evidence type="ECO:0000256" key="3">
    <source>
        <dbReference type="ARBA" id="ARBA00013229"/>
    </source>
</evidence>
<comment type="caution">
    <text evidence="10">The sequence shown here is derived from an EMBL/GenBank/DDBJ whole genome shotgun (WGS) entry which is preliminary data.</text>
</comment>
<evidence type="ECO:0000313" key="10">
    <source>
        <dbReference type="EMBL" id="CAA7042098.1"/>
    </source>
</evidence>
<evidence type="ECO:0000256" key="2">
    <source>
        <dbReference type="ARBA" id="ARBA00008891"/>
    </source>
</evidence>
<dbReference type="GO" id="GO:0042545">
    <property type="term" value="P:cell wall modification"/>
    <property type="evidence" value="ECO:0007669"/>
    <property type="project" value="UniProtKB-UniRule"/>
</dbReference>
<comment type="similarity">
    <text evidence="2">Belongs to the pectinesterase family.</text>
</comment>
<sequence length="191" mass="20996">MSNFPSIGYLVFKVSLKGCGNFSSIQEAVDAIPVSNQTKKLILVDSGIYRERVLVHENKTNVVMQGMGYKNTLIEWNNTAASSNGTFSSFSVSILGENFRAYNISFKNTAPAPAPGAVGQQAVALAVVGDKAAFYGCGFYGNQDTLLDQQGRHFYKDCFIEGSIDFIFGDARSLYQVHYYVFLNLEHTKAL</sequence>
<dbReference type="InterPro" id="IPR012334">
    <property type="entry name" value="Pectin_lyas_fold"/>
</dbReference>
<evidence type="ECO:0000256" key="8">
    <source>
        <dbReference type="RuleBase" id="RU000589"/>
    </source>
</evidence>
<organism evidence="10 11">
    <name type="scientific">Microthlaspi erraticum</name>
    <dbReference type="NCBI Taxonomy" id="1685480"/>
    <lineage>
        <taxon>Eukaryota</taxon>
        <taxon>Viridiplantae</taxon>
        <taxon>Streptophyta</taxon>
        <taxon>Embryophyta</taxon>
        <taxon>Tracheophyta</taxon>
        <taxon>Spermatophyta</taxon>
        <taxon>Magnoliopsida</taxon>
        <taxon>eudicotyledons</taxon>
        <taxon>Gunneridae</taxon>
        <taxon>Pentapetalae</taxon>
        <taxon>rosids</taxon>
        <taxon>malvids</taxon>
        <taxon>Brassicales</taxon>
        <taxon>Brassicaceae</taxon>
        <taxon>Coluteocarpeae</taxon>
        <taxon>Microthlaspi</taxon>
    </lineage>
</organism>
<accession>A0A6D2JPL1</accession>
<evidence type="ECO:0000256" key="7">
    <source>
        <dbReference type="PROSITE-ProRule" id="PRU10040"/>
    </source>
</evidence>
<dbReference type="OrthoDB" id="2019149at2759"/>
<dbReference type="GO" id="GO:0045490">
    <property type="term" value="P:pectin catabolic process"/>
    <property type="evidence" value="ECO:0007669"/>
    <property type="project" value="UniProtKB-UniRule"/>
</dbReference>
<dbReference type="InterPro" id="IPR033131">
    <property type="entry name" value="Pectinesterase_Asp_AS"/>
</dbReference>
<dbReference type="InterPro" id="IPR011050">
    <property type="entry name" value="Pectin_lyase_fold/virulence"/>
</dbReference>
<protein>
    <recommendedName>
        <fullName evidence="3 8">Pectinesterase</fullName>
        <ecNumber evidence="3 8">3.1.1.11</ecNumber>
    </recommendedName>
</protein>
<dbReference type="InterPro" id="IPR000070">
    <property type="entry name" value="Pectinesterase_cat"/>
</dbReference>
<dbReference type="EC" id="3.1.1.11" evidence="3 8"/>
<proteinExistence type="inferred from homology"/>
<evidence type="ECO:0000256" key="4">
    <source>
        <dbReference type="ARBA" id="ARBA00022801"/>
    </source>
</evidence>
<dbReference type="EMBL" id="CACVBM020001262">
    <property type="protein sequence ID" value="CAA7042098.1"/>
    <property type="molecule type" value="Genomic_DNA"/>
</dbReference>
<dbReference type="Proteomes" id="UP000467841">
    <property type="component" value="Unassembled WGS sequence"/>
</dbReference>
<evidence type="ECO:0000256" key="1">
    <source>
        <dbReference type="ARBA" id="ARBA00005184"/>
    </source>
</evidence>
<dbReference type="SUPFAM" id="SSF51126">
    <property type="entry name" value="Pectin lyase-like"/>
    <property type="match status" value="1"/>
</dbReference>
<dbReference type="UniPathway" id="UPA00545">
    <property type="reaction ID" value="UER00823"/>
</dbReference>
<dbReference type="PANTHER" id="PTHR31321">
    <property type="entry name" value="ACYL-COA THIOESTER HYDROLASE YBHC-RELATED"/>
    <property type="match status" value="1"/>
</dbReference>
<evidence type="ECO:0000256" key="5">
    <source>
        <dbReference type="ARBA" id="ARBA00023085"/>
    </source>
</evidence>
<dbReference type="Pfam" id="PF01095">
    <property type="entry name" value="Pectinesterase"/>
    <property type="match status" value="1"/>
</dbReference>
<dbReference type="GO" id="GO:0030599">
    <property type="term" value="F:pectinesterase activity"/>
    <property type="evidence" value="ECO:0007669"/>
    <property type="project" value="UniProtKB-UniRule"/>
</dbReference>
<dbReference type="PANTHER" id="PTHR31321:SF73">
    <property type="entry name" value="PECTINESTERASE 14-RELATED"/>
    <property type="match status" value="1"/>
</dbReference>
<dbReference type="AlphaFoldDB" id="A0A6D2JPL1"/>
<keyword evidence="5 8" id="KW-0063">Aspartyl esterase</keyword>
<dbReference type="Gene3D" id="2.160.20.10">
    <property type="entry name" value="Single-stranded right-handed beta-helix, Pectin lyase-like"/>
    <property type="match status" value="1"/>
</dbReference>
<dbReference type="PROSITE" id="PS00503">
    <property type="entry name" value="PECTINESTERASE_2"/>
    <property type="match status" value="1"/>
</dbReference>
<feature type="active site" evidence="7">
    <location>
        <position position="165"/>
    </location>
</feature>
<comment type="pathway">
    <text evidence="1 8">Glycan metabolism; pectin degradation; 2-dehydro-3-deoxy-D-gluconate from pectin: step 1/5.</text>
</comment>
<evidence type="ECO:0000256" key="6">
    <source>
        <dbReference type="ARBA" id="ARBA00047928"/>
    </source>
</evidence>
<feature type="domain" description="Pectinesterase catalytic" evidence="9">
    <location>
        <begin position="14"/>
        <end position="176"/>
    </location>
</feature>
<evidence type="ECO:0000259" key="9">
    <source>
        <dbReference type="Pfam" id="PF01095"/>
    </source>
</evidence>
<reference evidence="10" key="1">
    <citation type="submission" date="2020-01" db="EMBL/GenBank/DDBJ databases">
        <authorList>
            <person name="Mishra B."/>
        </authorList>
    </citation>
    <scope>NUCLEOTIDE SEQUENCE [LARGE SCALE GENOMIC DNA]</scope>
</reference>
<comment type="catalytic activity">
    <reaction evidence="6 8">
        <text>[(1-&gt;4)-alpha-D-galacturonosyl methyl ester](n) + n H2O = [(1-&gt;4)-alpha-D-galacturonosyl](n) + n methanol + n H(+)</text>
        <dbReference type="Rhea" id="RHEA:22380"/>
        <dbReference type="Rhea" id="RHEA-COMP:14570"/>
        <dbReference type="Rhea" id="RHEA-COMP:14573"/>
        <dbReference type="ChEBI" id="CHEBI:15377"/>
        <dbReference type="ChEBI" id="CHEBI:15378"/>
        <dbReference type="ChEBI" id="CHEBI:17790"/>
        <dbReference type="ChEBI" id="CHEBI:140522"/>
        <dbReference type="ChEBI" id="CHEBI:140523"/>
        <dbReference type="EC" id="3.1.1.11"/>
    </reaction>
</comment>